<dbReference type="PANTHER" id="PTHR24104:SF25">
    <property type="entry name" value="PROTEIN LIN-41"/>
    <property type="match status" value="1"/>
</dbReference>
<evidence type="ECO:0000313" key="6">
    <source>
        <dbReference type="Proteomes" id="UP000254266"/>
    </source>
</evidence>
<dbReference type="GO" id="GO:0008270">
    <property type="term" value="F:zinc ion binding"/>
    <property type="evidence" value="ECO:0007669"/>
    <property type="project" value="UniProtKB-KW"/>
</dbReference>
<dbReference type="AlphaFoldDB" id="A0A370DHJ4"/>
<evidence type="ECO:0000256" key="3">
    <source>
        <dbReference type="SAM" id="MobiDB-lite"/>
    </source>
</evidence>
<dbReference type="EMBL" id="QFXC01000008">
    <property type="protein sequence ID" value="RDH83797.1"/>
    <property type="molecule type" value="Genomic_DNA"/>
</dbReference>
<dbReference type="SUPFAM" id="SSF48695">
    <property type="entry name" value="Multiheme cytochromes"/>
    <property type="match status" value="2"/>
</dbReference>
<feature type="compositionally biased region" description="Basic and acidic residues" evidence="3">
    <location>
        <begin position="389"/>
        <end position="399"/>
    </location>
</feature>
<dbReference type="InterPro" id="IPR001258">
    <property type="entry name" value="NHL_repeat"/>
</dbReference>
<dbReference type="Pfam" id="PF09699">
    <property type="entry name" value="Paired_CXXCH_1"/>
    <property type="match status" value="2"/>
</dbReference>
<dbReference type="InterPro" id="IPR036280">
    <property type="entry name" value="Multihaem_cyt_sf"/>
</dbReference>
<proteinExistence type="predicted"/>
<evidence type="ECO:0000256" key="1">
    <source>
        <dbReference type="ARBA" id="ARBA00022737"/>
    </source>
</evidence>
<dbReference type="GO" id="GO:0000209">
    <property type="term" value="P:protein polyubiquitination"/>
    <property type="evidence" value="ECO:0007669"/>
    <property type="project" value="TreeGrafter"/>
</dbReference>
<dbReference type="SUPFAM" id="SSF101898">
    <property type="entry name" value="NHL repeat"/>
    <property type="match status" value="1"/>
</dbReference>
<dbReference type="CDD" id="cd05819">
    <property type="entry name" value="NHL"/>
    <property type="match status" value="1"/>
</dbReference>
<feature type="domain" description="Doubled CXXCH motif" evidence="4">
    <location>
        <begin position="525"/>
        <end position="557"/>
    </location>
</feature>
<organism evidence="5 6">
    <name type="scientific">endosymbiont of Galathealinum brachiosum</name>
    <dbReference type="NCBI Taxonomy" id="2200906"/>
    <lineage>
        <taxon>Bacteria</taxon>
        <taxon>Pseudomonadati</taxon>
        <taxon>Pseudomonadota</taxon>
        <taxon>Gammaproteobacteria</taxon>
        <taxon>sulfur-oxidizing symbionts</taxon>
    </lineage>
</organism>
<dbReference type="InterPro" id="IPR010177">
    <property type="entry name" value="Paired_CXXCH_1"/>
</dbReference>
<feature type="region of interest" description="Disordered" evidence="3">
    <location>
        <begin position="372"/>
        <end position="399"/>
    </location>
</feature>
<dbReference type="PANTHER" id="PTHR24104">
    <property type="entry name" value="E3 UBIQUITIN-PROTEIN LIGASE NHLRC1-RELATED"/>
    <property type="match status" value="1"/>
</dbReference>
<dbReference type="GO" id="GO:0061630">
    <property type="term" value="F:ubiquitin protein ligase activity"/>
    <property type="evidence" value="ECO:0007669"/>
    <property type="project" value="TreeGrafter"/>
</dbReference>
<dbReference type="Gene3D" id="1.10.1130.10">
    <property type="entry name" value="Flavocytochrome C3, Chain A"/>
    <property type="match status" value="2"/>
</dbReference>
<dbReference type="InterPro" id="IPR011042">
    <property type="entry name" value="6-blade_b-propeller_TolB-like"/>
</dbReference>
<evidence type="ECO:0000259" key="4">
    <source>
        <dbReference type="Pfam" id="PF09699"/>
    </source>
</evidence>
<name>A0A370DHJ4_9GAMM</name>
<gene>
    <name evidence="5" type="ORF">DIZ80_06570</name>
</gene>
<dbReference type="InterPro" id="IPR050952">
    <property type="entry name" value="TRIM-NHL_E3_ligases"/>
</dbReference>
<feature type="repeat" description="NHL" evidence="2">
    <location>
        <begin position="171"/>
        <end position="210"/>
    </location>
</feature>
<keyword evidence="6" id="KW-1185">Reference proteome</keyword>
<feature type="domain" description="Doubled CXXCH motif" evidence="4">
    <location>
        <begin position="593"/>
        <end position="626"/>
    </location>
</feature>
<dbReference type="Pfam" id="PF17170">
    <property type="entry name" value="DUF5128"/>
    <property type="match status" value="1"/>
</dbReference>
<reference evidence="5 6" key="1">
    <citation type="journal article" date="2018" name="ISME J.">
        <title>Endosymbiont genomes yield clues of tubeworm success.</title>
        <authorList>
            <person name="Li Y."/>
            <person name="Liles M.R."/>
            <person name="Halanych K.M."/>
        </authorList>
    </citation>
    <scope>NUCLEOTIDE SEQUENCE [LARGE SCALE GENOMIC DNA]</scope>
    <source>
        <strain evidence="5">A1464</strain>
    </source>
</reference>
<keyword evidence="1" id="KW-0677">Repeat</keyword>
<evidence type="ECO:0000313" key="5">
    <source>
        <dbReference type="EMBL" id="RDH83797.1"/>
    </source>
</evidence>
<protein>
    <recommendedName>
        <fullName evidence="4">Doubled CXXCH motif domain-containing protein</fullName>
    </recommendedName>
</protein>
<dbReference type="Gene3D" id="2.120.10.30">
    <property type="entry name" value="TolB, C-terminal domain"/>
    <property type="match status" value="2"/>
</dbReference>
<dbReference type="Proteomes" id="UP000254266">
    <property type="component" value="Unassembled WGS sequence"/>
</dbReference>
<dbReference type="PROSITE" id="PS51125">
    <property type="entry name" value="NHL"/>
    <property type="match status" value="1"/>
</dbReference>
<accession>A0A370DHJ4</accession>
<comment type="caution">
    <text evidence="5">The sequence shown here is derived from an EMBL/GenBank/DDBJ whole genome shotgun (WGS) entry which is preliminary data.</text>
</comment>
<sequence>MIVKVKQLLAALILLSILFSQYIMADITANKLFSIKSGLNQPTDIAVSHDGSIYSLNGVLSKVIVFSNDGKHKFDFGKAGKGDAELDLPMAIAINNRFVYIADTGNGRISIYNLQGEFIRVITLTSNKSEIKKVSPVSLLIMDKNILWSDRQNHQICVSKISDGKTLRCWGKKGDAEGQFNFPYQLVADSQGYVFVVDVLNSRIQAFSSRGKHFMNTGSFGVNIPGSLFRPNGLVLTKDNYLMVSDAYLGRISVFKNGKPLGLLTNESGKHLVFKSPTSLTLNKSRIYVTDTLNNSIDVFNVSTNNKKTTNKKSFDKPESGSSQKNCITCHISWADNFSIDHQTDFPVSPVAHQDMCYSCHHGVVIDSRKDIGHKEQHPDIHHKRKEIKKNSDKNKDKIPKEFPVVIHKSHNKHDIYCGSCHTPHKLETDKPANLNDEHNNSWMREKNKSSEICLSCHESKIDHIQDKSRSNKGINHPVGLYLKQAEPVRKNKQYYARDKNLHKGLPDELTKAGATTNNKNQMICQSCHKVHGTEEESLTAIQSVNAKICQQCHQRHVAEDLISARKKGVHPVNIKLDEPVKINGKEIEIITCLTCHAPHNGKKDSALLVVDDKNGELCNACHENYNKLVNTKHDLRLSAEKSKNSFDKTPEEAGSCGSCHSMHEVSDKILSLDATELATYKGNEKPLNRDQACLNCHRKEGVADKSQIKFFSHPTNNIILRSDKNNMPLVDNKNEINEFGEIACITCHNPHRWSGHKAIEDEEIKKEKPEKQVNGNVQSSFLRNKAIQDSFCKDCHGIETSMRYKYYHLELSRKIKDQQHK</sequence>
<evidence type="ECO:0000256" key="2">
    <source>
        <dbReference type="PROSITE-ProRule" id="PRU00504"/>
    </source>
</evidence>
<dbReference type="GO" id="GO:0043161">
    <property type="term" value="P:proteasome-mediated ubiquitin-dependent protein catabolic process"/>
    <property type="evidence" value="ECO:0007669"/>
    <property type="project" value="TreeGrafter"/>
</dbReference>